<feature type="domain" description="PilZ" evidence="2">
    <location>
        <begin position="6"/>
        <end position="92"/>
    </location>
</feature>
<dbReference type="Gene3D" id="2.40.10.220">
    <property type="entry name" value="predicted glycosyltransferase like domains"/>
    <property type="match status" value="1"/>
</dbReference>
<dbReference type="OrthoDB" id="7960026at2"/>
<dbReference type="RefSeq" id="WP_018644696.1">
    <property type="nucleotide sequence ID" value="NZ_CP104172.1"/>
</dbReference>
<protein>
    <submittedName>
        <fullName evidence="3">PilZ domain-containing protein</fullName>
    </submittedName>
</protein>
<reference evidence="3 4" key="1">
    <citation type="journal article" date="2015" name="Stand. Genomic Sci.">
        <title>Genomic Encyclopedia of Bacterial and Archaeal Type Strains, Phase III: the genomes of soil and plant-associated and newly described type strains.</title>
        <authorList>
            <person name="Whitman W.B."/>
            <person name="Woyke T."/>
            <person name="Klenk H.P."/>
            <person name="Zhou Y."/>
            <person name="Lilburn T.G."/>
            <person name="Beck B.J."/>
            <person name="De Vos P."/>
            <person name="Vandamme P."/>
            <person name="Eisen J.A."/>
            <person name="Garrity G."/>
            <person name="Hugenholtz P."/>
            <person name="Kyrpides N.C."/>
        </authorList>
    </citation>
    <scope>NUCLEOTIDE SEQUENCE [LARGE SCALE GENOMIC DNA]</scope>
    <source>
        <strain evidence="3 4">CGMCC 1.10948</strain>
    </source>
</reference>
<dbReference type="Proteomes" id="UP000316291">
    <property type="component" value="Unassembled WGS sequence"/>
</dbReference>
<dbReference type="GO" id="GO:0035438">
    <property type="term" value="F:cyclic-di-GMP binding"/>
    <property type="evidence" value="ECO:0007669"/>
    <property type="project" value="InterPro"/>
</dbReference>
<dbReference type="EMBL" id="VLLA01000011">
    <property type="protein sequence ID" value="TWI68016.1"/>
    <property type="molecule type" value="Genomic_DNA"/>
</dbReference>
<keyword evidence="4" id="KW-1185">Reference proteome</keyword>
<evidence type="ECO:0000313" key="3">
    <source>
        <dbReference type="EMBL" id="TWI68016.1"/>
    </source>
</evidence>
<evidence type="ECO:0000259" key="2">
    <source>
        <dbReference type="Pfam" id="PF07238"/>
    </source>
</evidence>
<accession>A0A562RI68</accession>
<evidence type="ECO:0000313" key="4">
    <source>
        <dbReference type="Proteomes" id="UP000316291"/>
    </source>
</evidence>
<comment type="caution">
    <text evidence="3">The sequence shown here is derived from an EMBL/GenBank/DDBJ whole genome shotgun (WGS) entry which is preliminary data.</text>
</comment>
<proteinExistence type="predicted"/>
<name>A0A562RI68_9BRAD</name>
<sequence length="118" mass="12896">MRFDGRKASRVKMDHRQPVNLMGSDGTWRRSCVLLDVSQTGAKVEVEGTLDVLQAKEFFMVLSSTGLAYRRCELVWIDGTTAGVHFITADGKKRTARASAATAPGSCKPGDPKLRSTH</sequence>
<dbReference type="AlphaFoldDB" id="A0A562RI68"/>
<evidence type="ECO:0000256" key="1">
    <source>
        <dbReference type="SAM" id="MobiDB-lite"/>
    </source>
</evidence>
<feature type="region of interest" description="Disordered" evidence="1">
    <location>
        <begin position="95"/>
        <end position="118"/>
    </location>
</feature>
<dbReference type="SUPFAM" id="SSF141371">
    <property type="entry name" value="PilZ domain-like"/>
    <property type="match status" value="1"/>
</dbReference>
<gene>
    <name evidence="3" type="ORF">IQ16_04541</name>
</gene>
<organism evidence="3 4">
    <name type="scientific">Bradyrhizobium huanghuaihaiense</name>
    <dbReference type="NCBI Taxonomy" id="990078"/>
    <lineage>
        <taxon>Bacteria</taxon>
        <taxon>Pseudomonadati</taxon>
        <taxon>Pseudomonadota</taxon>
        <taxon>Alphaproteobacteria</taxon>
        <taxon>Hyphomicrobiales</taxon>
        <taxon>Nitrobacteraceae</taxon>
        <taxon>Bradyrhizobium</taxon>
    </lineage>
</organism>
<dbReference type="Pfam" id="PF07238">
    <property type="entry name" value="PilZ"/>
    <property type="match status" value="1"/>
</dbReference>
<dbReference type="InterPro" id="IPR009875">
    <property type="entry name" value="PilZ_domain"/>
</dbReference>
<feature type="compositionally biased region" description="Low complexity" evidence="1">
    <location>
        <begin position="97"/>
        <end position="106"/>
    </location>
</feature>